<feature type="compositionally biased region" description="Basic and acidic residues" evidence="1">
    <location>
        <begin position="916"/>
        <end position="930"/>
    </location>
</feature>
<feature type="compositionally biased region" description="Acidic residues" evidence="1">
    <location>
        <begin position="892"/>
        <end position="909"/>
    </location>
</feature>
<feature type="compositionally biased region" description="Polar residues" evidence="1">
    <location>
        <begin position="137"/>
        <end position="149"/>
    </location>
</feature>
<dbReference type="SUPFAM" id="SSF46565">
    <property type="entry name" value="Chaperone J-domain"/>
    <property type="match status" value="1"/>
</dbReference>
<organism evidence="3 4">
    <name type="scientific">Papaver nudicaule</name>
    <name type="common">Iceland poppy</name>
    <dbReference type="NCBI Taxonomy" id="74823"/>
    <lineage>
        <taxon>Eukaryota</taxon>
        <taxon>Viridiplantae</taxon>
        <taxon>Streptophyta</taxon>
        <taxon>Embryophyta</taxon>
        <taxon>Tracheophyta</taxon>
        <taxon>Spermatophyta</taxon>
        <taxon>Magnoliopsida</taxon>
        <taxon>Ranunculales</taxon>
        <taxon>Papaveraceae</taxon>
        <taxon>Papaveroideae</taxon>
        <taxon>Papaver</taxon>
    </lineage>
</organism>
<evidence type="ECO:0000256" key="1">
    <source>
        <dbReference type="SAM" id="MobiDB-lite"/>
    </source>
</evidence>
<dbReference type="PANTHER" id="PTHR44137">
    <property type="entry name" value="BNAC03G44070D PROTEIN"/>
    <property type="match status" value="1"/>
</dbReference>
<protein>
    <recommendedName>
        <fullName evidence="2">J domain-containing protein</fullName>
    </recommendedName>
</protein>
<feature type="compositionally biased region" description="Polar residues" evidence="1">
    <location>
        <begin position="286"/>
        <end position="298"/>
    </location>
</feature>
<feature type="compositionally biased region" description="Basic and acidic residues" evidence="1">
    <location>
        <begin position="941"/>
        <end position="967"/>
    </location>
</feature>
<feature type="region of interest" description="Disordered" evidence="1">
    <location>
        <begin position="327"/>
        <end position="389"/>
    </location>
</feature>
<dbReference type="InterPro" id="IPR024593">
    <property type="entry name" value="DUF3444"/>
</dbReference>
<gene>
    <name evidence="3" type="ORF">MKW94_026052</name>
</gene>
<evidence type="ECO:0000313" key="3">
    <source>
        <dbReference type="EMBL" id="MCL7029722.1"/>
    </source>
</evidence>
<dbReference type="Pfam" id="PF23551">
    <property type="entry name" value="Zn_ribbon_20"/>
    <property type="match status" value="1"/>
</dbReference>
<name>A0AA41RZF4_PAPNU</name>
<keyword evidence="4" id="KW-1185">Reference proteome</keyword>
<feature type="region of interest" description="Disordered" evidence="1">
    <location>
        <begin position="128"/>
        <end position="206"/>
    </location>
</feature>
<comment type="caution">
    <text evidence="3">The sequence shown here is derived from an EMBL/GenBank/DDBJ whole genome shotgun (WGS) entry which is preliminary data.</text>
</comment>
<feature type="region of interest" description="Disordered" evidence="1">
    <location>
        <begin position="892"/>
        <end position="975"/>
    </location>
</feature>
<feature type="compositionally biased region" description="Polar residues" evidence="1">
    <location>
        <begin position="349"/>
        <end position="358"/>
    </location>
</feature>
<dbReference type="InterPro" id="IPR036869">
    <property type="entry name" value="J_dom_sf"/>
</dbReference>
<dbReference type="InterPro" id="IPR001623">
    <property type="entry name" value="DnaJ_domain"/>
</dbReference>
<feature type="compositionally biased region" description="Pro residues" evidence="1">
    <location>
        <begin position="178"/>
        <end position="200"/>
    </location>
</feature>
<dbReference type="Pfam" id="PF00226">
    <property type="entry name" value="DnaJ"/>
    <property type="match status" value="1"/>
</dbReference>
<dbReference type="InterPro" id="IPR056988">
    <property type="entry name" value="Zn_ribbon_pln"/>
</dbReference>
<dbReference type="PRINTS" id="PR00625">
    <property type="entry name" value="JDOMAIN"/>
</dbReference>
<dbReference type="InterPro" id="IPR018253">
    <property type="entry name" value="DnaJ_domain_CS"/>
</dbReference>
<feature type="compositionally biased region" description="Low complexity" evidence="1">
    <location>
        <begin position="266"/>
        <end position="283"/>
    </location>
</feature>
<feature type="region of interest" description="Disordered" evidence="1">
    <location>
        <begin position="250"/>
        <end position="312"/>
    </location>
</feature>
<sequence length="975" mass="108808">MECNRDEAIRAKEIAERKFTERDVAGAKKFATKAQNLFPGLEGISQMLSTFDVHLFGENKIGDEADWYGILGVNSSADDDTVRKKYRKLALMLHPDKNKSIGAEGAFKLISEAWSLLSDKAKRMMYDQRRSLKTSQRKVPSASGVSSATPPGANGFHNFTAPTSNVKARKTTTKATPAPVPPPAPTPTPAPTPAPVPAPPRHSKPNTFWTACHRCKMQYEYLRVYQNHKLLCPNCHEPFLAVETPAPPINASSGHWPPPKQRHNSANKSSGGSGRKSSSSAANMGSDPSNQSKWSPFSRTARGGSATASDQVKAASMVQQAYEKVKKEREEAQAAGRQQEALRKKNSGSKRTANNSGAGTHDVKAKRRRNGDENAGKQTASGNGVAGMASGSGSIRSFLERDRANYLPNSRRDLSQLEVRTMLIEKAKRELCKKLDECKLAAASKATEKEGKPEVLKDRENEREKVKEIASVEADISDHNKGMESVDVKKVLDGSPSIDTHSVVSETEARATMSITVPDSDFHDFDRDRSEKCFGNNQVWAAYDDDDGMPRYYAIIHKVISVNPFKMRISWLNSRTNTELGPLNWTGSGFSKTCGDFRVGKHEFNSSLNSFSHKVRWTKGARGVVIIFPKKGDVWAVYRNWSPDWNELTPDEVIHKYDMVEVLEDYTEDEGVTVAPLVKVAGFKTVFHRHLNSREVRNIRREEMFRFSHQVPSCLLTGSEAPGAPKGCRELDPAATPVELLQVVTEAKEELLDSAEEGTMANLKEVDVVEIVEDEITVDAKEKVVHVGENVVEIVEEEMMVEAKEKMIIEDYKESDVMEIVNAKVKEGKTTELAKEEDFMEIVEEEEMMILEGEDGKTIDYNSSRNRMIRSLFEQEEDTAEIAVEEMISEVEEKEITDEEEEPMEEDIVEIPNLGEPKEEKVSKNDEKQNVKSVSDQLVKNNEKQKDAKDCEQRRVSEAQERLRSSEEMAQSSVV</sequence>
<feature type="compositionally biased region" description="Polar residues" evidence="1">
    <location>
        <begin position="931"/>
        <end position="940"/>
    </location>
</feature>
<dbReference type="Pfam" id="PF11926">
    <property type="entry name" value="DUF3444"/>
    <property type="match status" value="1"/>
</dbReference>
<dbReference type="PANTHER" id="PTHR44137:SF32">
    <property type="entry name" value="DNAJ HEAT SHOCK AMINO-TERMINAL DOMAIN PROTEIN"/>
    <property type="match status" value="1"/>
</dbReference>
<dbReference type="AlphaFoldDB" id="A0AA41RZF4"/>
<evidence type="ECO:0000259" key="2">
    <source>
        <dbReference type="PROSITE" id="PS50076"/>
    </source>
</evidence>
<dbReference type="Gene3D" id="1.10.287.110">
    <property type="entry name" value="DnaJ domain"/>
    <property type="match status" value="1"/>
</dbReference>
<reference evidence="3" key="1">
    <citation type="submission" date="2022-03" db="EMBL/GenBank/DDBJ databases">
        <title>A functionally conserved STORR gene fusion in Papaver species that diverged 16.8 million years ago.</title>
        <authorList>
            <person name="Catania T."/>
        </authorList>
    </citation>
    <scope>NUCLEOTIDE SEQUENCE</scope>
    <source>
        <strain evidence="3">S-191538</strain>
    </source>
</reference>
<proteinExistence type="predicted"/>
<accession>A0AA41RZF4</accession>
<dbReference type="PROSITE" id="PS00636">
    <property type="entry name" value="DNAJ_1"/>
    <property type="match status" value="1"/>
</dbReference>
<dbReference type="EMBL" id="JAJJMA010093423">
    <property type="protein sequence ID" value="MCL7029722.1"/>
    <property type="molecule type" value="Genomic_DNA"/>
</dbReference>
<dbReference type="SMART" id="SM00271">
    <property type="entry name" value="DnaJ"/>
    <property type="match status" value="1"/>
</dbReference>
<evidence type="ECO:0000313" key="4">
    <source>
        <dbReference type="Proteomes" id="UP001177140"/>
    </source>
</evidence>
<dbReference type="CDD" id="cd06257">
    <property type="entry name" value="DnaJ"/>
    <property type="match status" value="1"/>
</dbReference>
<feature type="domain" description="J" evidence="2">
    <location>
        <begin position="66"/>
        <end position="130"/>
    </location>
</feature>
<dbReference type="Proteomes" id="UP001177140">
    <property type="component" value="Unassembled WGS sequence"/>
</dbReference>
<dbReference type="PROSITE" id="PS50076">
    <property type="entry name" value="DNAJ_2"/>
    <property type="match status" value="1"/>
</dbReference>